<comment type="caution">
    <text evidence="2">The sequence shown here is derived from an EMBL/GenBank/DDBJ whole genome shotgun (WGS) entry which is preliminary data.</text>
</comment>
<evidence type="ECO:0000313" key="3">
    <source>
        <dbReference type="Proteomes" id="UP000642094"/>
    </source>
</evidence>
<reference evidence="2 3" key="1">
    <citation type="journal article" date="2020" name="ISME J.">
        <title>Comparative genomics reveals insights into cyanobacterial evolution and habitat adaptation.</title>
        <authorList>
            <person name="Chen M.Y."/>
            <person name="Teng W.K."/>
            <person name="Zhao L."/>
            <person name="Hu C.X."/>
            <person name="Zhou Y.K."/>
            <person name="Han B.P."/>
            <person name="Song L.R."/>
            <person name="Shu W.S."/>
        </authorList>
    </citation>
    <scope>NUCLEOTIDE SEQUENCE [LARGE SCALE GENOMIC DNA]</scope>
    <source>
        <strain evidence="2 3">FACHB-723</strain>
    </source>
</reference>
<organism evidence="2 3">
    <name type="scientific">Pseudanabaena mucicola FACHB-723</name>
    <dbReference type="NCBI Taxonomy" id="2692860"/>
    <lineage>
        <taxon>Bacteria</taxon>
        <taxon>Bacillati</taxon>
        <taxon>Cyanobacteriota</taxon>
        <taxon>Cyanophyceae</taxon>
        <taxon>Pseudanabaenales</taxon>
        <taxon>Pseudanabaenaceae</taxon>
        <taxon>Pseudanabaena</taxon>
    </lineage>
</organism>
<sequence length="209" mass="24251">MDRKFLDLYSDYLISSFEKVTATGLSELLEGELSHDQITSRLRQCTGGSVELWQLVKPTIRKYESEEGVLIFDDTLEPKPYSDENPIVGWYFDHSHNRSIKGINILNCIYHNQDISLPVAYEIVHKSKEVTDPKTGKVKLVSEESKNEMMRKMLHVCCQNRLKFSYVLTDSWFSRKENMQYIKQRVKKDFIMAVKGNRLAICADDKSQG</sequence>
<feature type="domain" description="Transposase IS701-like DDE" evidence="1">
    <location>
        <begin position="3"/>
        <end position="200"/>
    </location>
</feature>
<keyword evidence="3" id="KW-1185">Reference proteome</keyword>
<dbReference type="InterPro" id="IPR012337">
    <property type="entry name" value="RNaseH-like_sf"/>
</dbReference>
<feature type="non-terminal residue" evidence="2">
    <location>
        <position position="209"/>
    </location>
</feature>
<evidence type="ECO:0000313" key="2">
    <source>
        <dbReference type="EMBL" id="MBD2188119.1"/>
    </source>
</evidence>
<accession>A0ABR7ZWG1</accession>
<evidence type="ECO:0000259" key="1">
    <source>
        <dbReference type="Pfam" id="PF13546"/>
    </source>
</evidence>
<dbReference type="RefSeq" id="WP_190402975.1">
    <property type="nucleotide sequence ID" value="NZ_JACJQB010000011.1"/>
</dbReference>
<proteinExistence type="predicted"/>
<dbReference type="EMBL" id="JACJQB010000011">
    <property type="protein sequence ID" value="MBD2188119.1"/>
    <property type="molecule type" value="Genomic_DNA"/>
</dbReference>
<protein>
    <submittedName>
        <fullName evidence="2">Transposase</fullName>
    </submittedName>
</protein>
<name>A0ABR7ZWG1_9CYAN</name>
<gene>
    <name evidence="2" type="ORF">H6F41_08185</name>
</gene>
<dbReference type="Pfam" id="PF13546">
    <property type="entry name" value="DDE_5"/>
    <property type="match status" value="1"/>
</dbReference>
<dbReference type="SUPFAM" id="SSF53098">
    <property type="entry name" value="Ribonuclease H-like"/>
    <property type="match status" value="1"/>
</dbReference>
<dbReference type="Proteomes" id="UP000642094">
    <property type="component" value="Unassembled WGS sequence"/>
</dbReference>
<dbReference type="InterPro" id="IPR038721">
    <property type="entry name" value="IS701-like_DDE_dom"/>
</dbReference>